<dbReference type="Gene3D" id="3.30.420.10">
    <property type="entry name" value="Ribonuclease H-like superfamily/Ribonuclease H"/>
    <property type="match status" value="1"/>
</dbReference>
<organism evidence="2 3">
    <name type="scientific">Meganyctiphanes norvegica</name>
    <name type="common">Northern krill</name>
    <name type="synonym">Thysanopoda norvegica</name>
    <dbReference type="NCBI Taxonomy" id="48144"/>
    <lineage>
        <taxon>Eukaryota</taxon>
        <taxon>Metazoa</taxon>
        <taxon>Ecdysozoa</taxon>
        <taxon>Arthropoda</taxon>
        <taxon>Crustacea</taxon>
        <taxon>Multicrustacea</taxon>
        <taxon>Malacostraca</taxon>
        <taxon>Eumalacostraca</taxon>
        <taxon>Eucarida</taxon>
        <taxon>Euphausiacea</taxon>
        <taxon>Euphausiidae</taxon>
        <taxon>Meganyctiphanes</taxon>
    </lineage>
</organism>
<keyword evidence="3" id="KW-1185">Reference proteome</keyword>
<dbReference type="SUPFAM" id="SSF53098">
    <property type="entry name" value="Ribonuclease H-like"/>
    <property type="match status" value="1"/>
</dbReference>
<evidence type="ECO:0000313" key="2">
    <source>
        <dbReference type="EMBL" id="CAL4220107.1"/>
    </source>
</evidence>
<reference evidence="2 3" key="1">
    <citation type="submission" date="2024-05" db="EMBL/GenBank/DDBJ databases">
        <authorList>
            <person name="Wallberg A."/>
        </authorList>
    </citation>
    <scope>NUCLEOTIDE SEQUENCE [LARGE SCALE GENOMIC DNA]</scope>
</reference>
<dbReference type="PANTHER" id="PTHR47331">
    <property type="entry name" value="PHD-TYPE DOMAIN-CONTAINING PROTEIN"/>
    <property type="match status" value="1"/>
</dbReference>
<dbReference type="EMBL" id="CAXKWB010095876">
    <property type="protein sequence ID" value="CAL4220107.1"/>
    <property type="molecule type" value="Genomic_DNA"/>
</dbReference>
<comment type="caution">
    <text evidence="2">The sequence shown here is derived from an EMBL/GenBank/DDBJ whole genome shotgun (WGS) entry which is preliminary data.</text>
</comment>
<dbReference type="GO" id="GO:0015074">
    <property type="term" value="P:DNA integration"/>
    <property type="evidence" value="ECO:0007669"/>
    <property type="project" value="InterPro"/>
</dbReference>
<gene>
    <name evidence="2" type="ORF">MNOR_LOCUS39028</name>
</gene>
<dbReference type="InterPro" id="IPR036397">
    <property type="entry name" value="RNaseH_sf"/>
</dbReference>
<feature type="domain" description="Integrase catalytic" evidence="1">
    <location>
        <begin position="318"/>
        <end position="497"/>
    </location>
</feature>
<dbReference type="InterPro" id="IPR001584">
    <property type="entry name" value="Integrase_cat-core"/>
</dbReference>
<feature type="non-terminal residue" evidence="2">
    <location>
        <position position="1"/>
    </location>
</feature>
<accession>A0AAV2SQ11</accession>
<dbReference type="PROSITE" id="PS50994">
    <property type="entry name" value="INTEGRASE"/>
    <property type="match status" value="1"/>
</dbReference>
<dbReference type="PANTHER" id="PTHR47331:SF2">
    <property type="match status" value="1"/>
</dbReference>
<dbReference type="AlphaFoldDB" id="A0AAV2SQ11"/>
<evidence type="ECO:0000313" key="3">
    <source>
        <dbReference type="Proteomes" id="UP001497623"/>
    </source>
</evidence>
<evidence type="ECO:0000259" key="1">
    <source>
        <dbReference type="PROSITE" id="PS50994"/>
    </source>
</evidence>
<dbReference type="Proteomes" id="UP001497623">
    <property type="component" value="Unassembled WGS sequence"/>
</dbReference>
<dbReference type="GO" id="GO:0003676">
    <property type="term" value="F:nucleic acid binding"/>
    <property type="evidence" value="ECO:0007669"/>
    <property type="project" value="InterPro"/>
</dbReference>
<name>A0AAV2SQ11_MEGNR</name>
<protein>
    <recommendedName>
        <fullName evidence="1">Integrase catalytic domain-containing protein</fullName>
    </recommendedName>
</protein>
<sequence length="588" mass="68527">GQLVEFVTKDMDQLLSKSIYIWGDNKPALCWCSSPDISDIYVYRRVSTLRNLCPKVELKYVKSAENSADILTKPMTATDLLECDLWWNGPKWILNKASWPKDDVKYNLHPALEVKMHSAQIEEARRSERFKPKTLEIHFKEGKHLRNLKHLIYAIRWRDHLKGKIRKGEIQDEEWQCAKDEAIRIMQAECFGKELETLKLGRYVKAGTCRLMQLFLDKKGIIRCAGRVSYMLDKEICKAPVLVFAEHPYVYSYIKYKHLFNNCNGKNASLNLIKLLMHGPGLRKVVTEVVNKCRNCMRVRATPYHYPAQPELPQERLKAQTPFCSTGVDYSGPHLVRSGYDKVKMWVCLFTCLVSRAVYLVPVKDNSATTFLDALWELTCRRGQPYFLLSDNASCFTKAAKMLQCMAKEAKVKDALSKKGIVWKFLPPHSPWQGGVYERLVGLLKKELDKMCGNYIFTEYEFRQNLFEIERVLNNRPLTFSGQYEVITPAHILGGGQPNYENDFTGIEKDAIYEEVLRERNELPHLYRLAKERLAIFWKALWEQYLSLLRFSADKMCNRFKKEPKVGDLCIVWHKDDPRKKMEKKQSF</sequence>
<proteinExistence type="predicted"/>
<dbReference type="InterPro" id="IPR012337">
    <property type="entry name" value="RNaseH-like_sf"/>
</dbReference>